<comment type="caution">
    <text evidence="7">The sequence shown here is derived from an EMBL/GenBank/DDBJ whole genome shotgun (WGS) entry which is preliminary data.</text>
</comment>
<feature type="region of interest" description="Disordered" evidence="5">
    <location>
        <begin position="152"/>
        <end position="182"/>
    </location>
</feature>
<dbReference type="PANTHER" id="PTHR46468">
    <property type="entry name" value="SENTRIN-SPECIFIC PROTEASE 8"/>
    <property type="match status" value="1"/>
</dbReference>
<dbReference type="OrthoDB" id="5065855at2759"/>
<keyword evidence="2" id="KW-0645">Protease</keyword>
<evidence type="ECO:0000313" key="8">
    <source>
        <dbReference type="Proteomes" id="UP000327013"/>
    </source>
</evidence>
<dbReference type="GO" id="GO:0019784">
    <property type="term" value="F:deNEDDylase activity"/>
    <property type="evidence" value="ECO:0007669"/>
    <property type="project" value="InterPro"/>
</dbReference>
<dbReference type="Proteomes" id="UP000327013">
    <property type="component" value="Unassembled WGS sequence"/>
</dbReference>
<keyword evidence="8" id="KW-1185">Reference proteome</keyword>
<keyword evidence="3" id="KW-0378">Hydrolase</keyword>
<dbReference type="EMBL" id="VIBQ01000009">
    <property type="protein sequence ID" value="KAB8336678.1"/>
    <property type="molecule type" value="Genomic_DNA"/>
</dbReference>
<dbReference type="GO" id="GO:0006508">
    <property type="term" value="P:proteolysis"/>
    <property type="evidence" value="ECO:0007669"/>
    <property type="project" value="UniProtKB-KW"/>
</dbReference>
<dbReference type="SUPFAM" id="SSF54001">
    <property type="entry name" value="Cysteine proteinases"/>
    <property type="match status" value="1"/>
</dbReference>
<gene>
    <name evidence="7" type="ORF">FH972_020989</name>
</gene>
<dbReference type="InterPro" id="IPR044613">
    <property type="entry name" value="Nep1/2-like"/>
</dbReference>
<dbReference type="Pfam" id="PF02902">
    <property type="entry name" value="Peptidase_C48"/>
    <property type="match status" value="1"/>
</dbReference>
<dbReference type="InterPro" id="IPR038765">
    <property type="entry name" value="Papain-like_cys_pep_sf"/>
</dbReference>
<evidence type="ECO:0000256" key="1">
    <source>
        <dbReference type="ARBA" id="ARBA00005234"/>
    </source>
</evidence>
<reference evidence="7 8" key="1">
    <citation type="submission" date="2019-06" db="EMBL/GenBank/DDBJ databases">
        <title>A chromosomal-level reference genome of Carpinus fangiana (Coryloideae, Betulaceae).</title>
        <authorList>
            <person name="Yang X."/>
            <person name="Wang Z."/>
            <person name="Zhang L."/>
            <person name="Hao G."/>
            <person name="Liu J."/>
            <person name="Yang Y."/>
        </authorList>
    </citation>
    <scope>NUCLEOTIDE SEQUENCE [LARGE SCALE GENOMIC DNA]</scope>
    <source>
        <strain evidence="7">Cfa_2016G</strain>
        <tissue evidence="7">Leaf</tissue>
    </source>
</reference>
<dbReference type="Gene3D" id="3.40.395.10">
    <property type="entry name" value="Adenoviral Proteinase, Chain A"/>
    <property type="match status" value="1"/>
</dbReference>
<dbReference type="PANTHER" id="PTHR46468:SF1">
    <property type="entry name" value="SENTRIN-SPECIFIC PROTEASE 8"/>
    <property type="match status" value="1"/>
</dbReference>
<evidence type="ECO:0000256" key="5">
    <source>
        <dbReference type="SAM" id="MobiDB-lite"/>
    </source>
</evidence>
<feature type="domain" description="Ubiquitin-like protease family profile" evidence="6">
    <location>
        <begin position="1"/>
        <end position="115"/>
    </location>
</feature>
<evidence type="ECO:0000256" key="4">
    <source>
        <dbReference type="ARBA" id="ARBA00022807"/>
    </source>
</evidence>
<dbReference type="AlphaFoldDB" id="A0A5N6KN16"/>
<name>A0A5N6KN16_9ROSI</name>
<dbReference type="GO" id="GO:0008234">
    <property type="term" value="F:cysteine-type peptidase activity"/>
    <property type="evidence" value="ECO:0007669"/>
    <property type="project" value="UniProtKB-KW"/>
</dbReference>
<evidence type="ECO:0000259" key="6">
    <source>
        <dbReference type="PROSITE" id="PS50600"/>
    </source>
</evidence>
<keyword evidence="4" id="KW-0788">Thiol protease</keyword>
<accession>A0A5N6KN16</accession>
<dbReference type="InterPro" id="IPR003653">
    <property type="entry name" value="Peptidase_C48_C"/>
</dbReference>
<dbReference type="PROSITE" id="PS50600">
    <property type="entry name" value="ULP_PROTEASE"/>
    <property type="match status" value="1"/>
</dbReference>
<evidence type="ECO:0000313" key="7">
    <source>
        <dbReference type="EMBL" id="KAB8336678.1"/>
    </source>
</evidence>
<protein>
    <recommendedName>
        <fullName evidence="6">Ubiquitin-like protease family profile domain-containing protein</fullName>
    </recommendedName>
</protein>
<proteinExistence type="inferred from homology"/>
<comment type="similarity">
    <text evidence="1">Belongs to the peptidase C48 family.</text>
</comment>
<evidence type="ECO:0000256" key="2">
    <source>
        <dbReference type="ARBA" id="ARBA00022670"/>
    </source>
</evidence>
<evidence type="ECO:0000256" key="3">
    <source>
        <dbReference type="ARBA" id="ARBA00022801"/>
    </source>
</evidence>
<organism evidence="7 8">
    <name type="scientific">Carpinus fangiana</name>
    <dbReference type="NCBI Taxonomy" id="176857"/>
    <lineage>
        <taxon>Eukaryota</taxon>
        <taxon>Viridiplantae</taxon>
        <taxon>Streptophyta</taxon>
        <taxon>Embryophyta</taxon>
        <taxon>Tracheophyta</taxon>
        <taxon>Spermatophyta</taxon>
        <taxon>Magnoliopsida</taxon>
        <taxon>eudicotyledons</taxon>
        <taxon>Gunneridae</taxon>
        <taxon>Pentapetalae</taxon>
        <taxon>rosids</taxon>
        <taxon>fabids</taxon>
        <taxon>Fagales</taxon>
        <taxon>Betulaceae</taxon>
        <taxon>Carpinus</taxon>
    </lineage>
</organism>
<sequence>MSFMLVQTPDPNTLRDALPSFDKATHIFLPINDCTNPNLAEGGSHWTLLLVSLLDGLAFHYDSLHNANVREASIATQKLSILCRTRLQFINLQDTPEQTNGSDCGVHVCMTMKYLLTRRLLQRDATEKVTMSMANTRMDAKKGRQEMVELIEDYRKEGRRSQSRSRTPQGRKSSDNPPRIGD</sequence>
<dbReference type="GO" id="GO:0000338">
    <property type="term" value="P:protein deneddylation"/>
    <property type="evidence" value="ECO:0007669"/>
    <property type="project" value="TreeGrafter"/>
</dbReference>